<feature type="compositionally biased region" description="Basic and acidic residues" evidence="4">
    <location>
        <begin position="343"/>
        <end position="353"/>
    </location>
</feature>
<evidence type="ECO:0000256" key="3">
    <source>
        <dbReference type="ARBA" id="ARBA00023242"/>
    </source>
</evidence>
<keyword evidence="7" id="KW-1185">Reference proteome</keyword>
<dbReference type="EMBL" id="MNUE01000007">
    <property type="protein sequence ID" value="OJD37475.1"/>
    <property type="molecule type" value="Genomic_DNA"/>
</dbReference>
<dbReference type="GO" id="GO:0005634">
    <property type="term" value="C:nucleus"/>
    <property type="evidence" value="ECO:0007669"/>
    <property type="project" value="UniProtKB-SubCell"/>
</dbReference>
<dbReference type="Pfam" id="PF01585">
    <property type="entry name" value="G-patch"/>
    <property type="match status" value="1"/>
</dbReference>
<feature type="compositionally biased region" description="Basic and acidic residues" evidence="4">
    <location>
        <begin position="103"/>
        <end position="112"/>
    </location>
</feature>
<dbReference type="AlphaFoldDB" id="A0A1J9RXU9"/>
<feature type="region of interest" description="Disordered" evidence="4">
    <location>
        <begin position="212"/>
        <end position="244"/>
    </location>
</feature>
<dbReference type="SMART" id="SM00443">
    <property type="entry name" value="G_patch"/>
    <property type="match status" value="1"/>
</dbReference>
<feature type="compositionally biased region" description="Basic and acidic residues" evidence="4">
    <location>
        <begin position="125"/>
        <end position="134"/>
    </location>
</feature>
<evidence type="ECO:0000259" key="5">
    <source>
        <dbReference type="PROSITE" id="PS50174"/>
    </source>
</evidence>
<dbReference type="GO" id="GO:0000398">
    <property type="term" value="P:mRNA splicing, via spliceosome"/>
    <property type="evidence" value="ECO:0007669"/>
    <property type="project" value="TreeGrafter"/>
</dbReference>
<evidence type="ECO:0000256" key="4">
    <source>
        <dbReference type="SAM" id="MobiDB-lite"/>
    </source>
</evidence>
<feature type="compositionally biased region" description="Basic and acidic residues" evidence="4">
    <location>
        <begin position="27"/>
        <end position="39"/>
    </location>
</feature>
<dbReference type="InterPro" id="IPR000467">
    <property type="entry name" value="G_patch_dom"/>
</dbReference>
<proteinExistence type="predicted"/>
<dbReference type="GeneID" id="31018835"/>
<dbReference type="OrthoDB" id="29221at2759"/>
<dbReference type="SUPFAM" id="SSF54928">
    <property type="entry name" value="RNA-binding domain, RBD"/>
    <property type="match status" value="1"/>
</dbReference>
<name>A0A1J9RXU9_9PEZI</name>
<dbReference type="RefSeq" id="XP_020133614.1">
    <property type="nucleotide sequence ID" value="XM_020278574.1"/>
</dbReference>
<keyword evidence="3" id="KW-0539">Nucleus</keyword>
<dbReference type="STRING" id="236234.A0A1J9RXU9"/>
<evidence type="ECO:0000256" key="2">
    <source>
        <dbReference type="ARBA" id="ARBA00022884"/>
    </source>
</evidence>
<keyword evidence="2" id="KW-0694">RNA-binding</keyword>
<evidence type="ECO:0000313" key="6">
    <source>
        <dbReference type="EMBL" id="OJD37475.1"/>
    </source>
</evidence>
<dbReference type="GO" id="GO:0003723">
    <property type="term" value="F:RNA binding"/>
    <property type="evidence" value="ECO:0007669"/>
    <property type="project" value="UniProtKB-KW"/>
</dbReference>
<reference evidence="6 7" key="1">
    <citation type="submission" date="2016-10" db="EMBL/GenBank/DDBJ databases">
        <title>Proteomics and genomics reveal pathogen-plant mechanisms compatible with a hemibiotrophic lifestyle of Diplodia corticola.</title>
        <authorList>
            <person name="Fernandes I."/>
            <person name="De Jonge R."/>
            <person name="Van De Peer Y."/>
            <person name="Devreese B."/>
            <person name="Alves A."/>
            <person name="Esteves A.C."/>
        </authorList>
    </citation>
    <scope>NUCLEOTIDE SEQUENCE [LARGE SCALE GENOMIC DNA]</scope>
    <source>
        <strain evidence="6 7">CBS 112549</strain>
    </source>
</reference>
<dbReference type="Proteomes" id="UP000183809">
    <property type="component" value="Unassembled WGS sequence"/>
</dbReference>
<comment type="subcellular location">
    <subcellularLocation>
        <location evidence="1">Nucleus</location>
    </subcellularLocation>
</comment>
<evidence type="ECO:0000256" key="1">
    <source>
        <dbReference type="ARBA" id="ARBA00004123"/>
    </source>
</evidence>
<dbReference type="PROSITE" id="PS50174">
    <property type="entry name" value="G_PATCH"/>
    <property type="match status" value="1"/>
</dbReference>
<feature type="compositionally biased region" description="Basic and acidic residues" evidence="4">
    <location>
        <begin position="74"/>
        <end position="94"/>
    </location>
</feature>
<feature type="compositionally biased region" description="Basic and acidic residues" evidence="4">
    <location>
        <begin position="47"/>
        <end position="61"/>
    </location>
</feature>
<dbReference type="InterPro" id="IPR012677">
    <property type="entry name" value="Nucleotide-bd_a/b_plait_sf"/>
</dbReference>
<dbReference type="PANTHER" id="PTHR13948:SF3">
    <property type="entry name" value="FI21118P1"/>
    <property type="match status" value="1"/>
</dbReference>
<organism evidence="6 7">
    <name type="scientific">Diplodia corticola</name>
    <dbReference type="NCBI Taxonomy" id="236234"/>
    <lineage>
        <taxon>Eukaryota</taxon>
        <taxon>Fungi</taxon>
        <taxon>Dikarya</taxon>
        <taxon>Ascomycota</taxon>
        <taxon>Pezizomycotina</taxon>
        <taxon>Dothideomycetes</taxon>
        <taxon>Dothideomycetes incertae sedis</taxon>
        <taxon>Botryosphaeriales</taxon>
        <taxon>Botryosphaeriaceae</taxon>
        <taxon>Diplodia</taxon>
    </lineage>
</organism>
<accession>A0A1J9RXU9</accession>
<dbReference type="Gene3D" id="3.30.70.330">
    <property type="match status" value="1"/>
</dbReference>
<gene>
    <name evidence="6" type="ORF">BKCO1_700013</name>
</gene>
<dbReference type="InterPro" id="IPR035979">
    <property type="entry name" value="RBD_domain_sf"/>
</dbReference>
<sequence length="605" mass="67494">MTPPESHRGRRNDRGHDEFARPSSSYRVRDRSSDHDSYHRAPSSHSSHYDRPDDAYYYHDHRAPRRVSPDYDAYYDRDRPREYRYGDRRRESRSSRSLSPHRSYRDGPEPRGYRGASYDSQENYMDYHRSDRSQSPRRRSHDRHHRSGSPQSADHEPHPPPLASDIRQLARNAEHDSAHDGQHTQFLLVSGLGMSIDEKTLAEGLTRLYKADDDASAPSQPSAGAGLRSTALKPTSVPRNPGAKKDSLKRVFLIREKKSRYSCGYGLAEFHNKEEAKAAYEKFVYEKGLTISSKDVSVTFAHLGVFVPAREGTPNEYSHLAGSETTQRFEYRIPKLFANEEMVSEHPPEDPKLPDASQIPQKGGSDGNGTDQGEKKTKKRKAEETTAPKIKSRMTISAFDTWKQRQTELGSEEPQKALLTDPLVSFEEGKCYLCGRVFKGDTLKAHLERSDLHKKNLANQEEIAAGWERLKKAHPDTVVPAAAPASPPKEFRDRAKERRKQFGRTAPPSKDPGSRAKARSPSPAPEPGIGAKLLAKAGYTAGAGLGASGSGITAPIEAQMYRQGVGLGAEGGKIGEAHTVAQQDYLQSVQASARGRYKALQERDS</sequence>
<protein>
    <submittedName>
        <fullName evidence="6">Rna-binding protein</fullName>
    </submittedName>
</protein>
<dbReference type="PANTHER" id="PTHR13948">
    <property type="entry name" value="RNA-BINDING PROTEIN"/>
    <property type="match status" value="1"/>
</dbReference>
<feature type="compositionally biased region" description="Basic residues" evidence="4">
    <location>
        <begin position="135"/>
        <end position="147"/>
    </location>
</feature>
<feature type="compositionally biased region" description="Low complexity" evidence="4">
    <location>
        <begin position="216"/>
        <end position="226"/>
    </location>
</feature>
<feature type="domain" description="G-patch" evidence="5">
    <location>
        <begin position="526"/>
        <end position="572"/>
    </location>
</feature>
<feature type="region of interest" description="Disordered" evidence="4">
    <location>
        <begin position="1"/>
        <end position="164"/>
    </location>
</feature>
<comment type="caution">
    <text evidence="6">The sequence shown here is derived from an EMBL/GenBank/DDBJ whole genome shotgun (WGS) entry which is preliminary data.</text>
</comment>
<feature type="region of interest" description="Disordered" evidence="4">
    <location>
        <begin position="477"/>
        <end position="531"/>
    </location>
</feature>
<evidence type="ECO:0000313" key="7">
    <source>
        <dbReference type="Proteomes" id="UP000183809"/>
    </source>
</evidence>
<feature type="region of interest" description="Disordered" evidence="4">
    <location>
        <begin position="342"/>
        <end position="392"/>
    </location>
</feature>